<proteinExistence type="predicted"/>
<accession>A0A1S0TQN3</accession>
<dbReference type="RefSeq" id="XP_003145577.1">
    <property type="nucleotide sequence ID" value="XM_003145529.1"/>
</dbReference>
<dbReference type="InParanoid" id="A0A1S0TQN3"/>
<name>A0A1S0TQN3_LOALO</name>
<dbReference type="GeneID" id="9947445"/>
<protein>
    <submittedName>
        <fullName evidence="1">Uncharacterized protein</fullName>
    </submittedName>
</protein>
<dbReference type="KEGG" id="loa:LOAG_10002"/>
<reference evidence="1" key="1">
    <citation type="submission" date="2012-04" db="EMBL/GenBank/DDBJ databases">
        <title>The Genome Sequence of Loa loa.</title>
        <authorList>
            <consortium name="The Broad Institute Genome Sequencing Platform"/>
            <consortium name="Broad Institute Genome Sequencing Center for Infectious Disease"/>
            <person name="Nutman T.B."/>
            <person name="Fink D.L."/>
            <person name="Russ C."/>
            <person name="Young S."/>
            <person name="Zeng Q."/>
            <person name="Gargeya S."/>
            <person name="Alvarado L."/>
            <person name="Berlin A."/>
            <person name="Chapman S.B."/>
            <person name="Chen Z."/>
            <person name="Freedman E."/>
            <person name="Gellesch M."/>
            <person name="Goldberg J."/>
            <person name="Griggs A."/>
            <person name="Gujja S."/>
            <person name="Heilman E.R."/>
            <person name="Heiman D."/>
            <person name="Howarth C."/>
            <person name="Mehta T."/>
            <person name="Neiman D."/>
            <person name="Pearson M."/>
            <person name="Roberts A."/>
            <person name="Saif S."/>
            <person name="Shea T."/>
            <person name="Shenoy N."/>
            <person name="Sisk P."/>
            <person name="Stolte C."/>
            <person name="Sykes S."/>
            <person name="White J."/>
            <person name="Yandava C."/>
            <person name="Haas B."/>
            <person name="Henn M.R."/>
            <person name="Nusbaum C."/>
            <person name="Birren B."/>
        </authorList>
    </citation>
    <scope>NUCLEOTIDE SEQUENCE [LARGE SCALE GENOMIC DNA]</scope>
</reference>
<dbReference type="CTD" id="9947445"/>
<organism evidence="1">
    <name type="scientific">Loa loa</name>
    <name type="common">Eye worm</name>
    <name type="synonym">Filaria loa</name>
    <dbReference type="NCBI Taxonomy" id="7209"/>
    <lineage>
        <taxon>Eukaryota</taxon>
        <taxon>Metazoa</taxon>
        <taxon>Ecdysozoa</taxon>
        <taxon>Nematoda</taxon>
        <taxon>Chromadorea</taxon>
        <taxon>Rhabditida</taxon>
        <taxon>Spirurina</taxon>
        <taxon>Spiruromorpha</taxon>
        <taxon>Filarioidea</taxon>
        <taxon>Onchocercidae</taxon>
        <taxon>Loa</taxon>
    </lineage>
</organism>
<dbReference type="EMBL" id="JH712176">
    <property type="protein sequence ID" value="EFO18491.1"/>
    <property type="molecule type" value="Genomic_DNA"/>
</dbReference>
<evidence type="ECO:0000313" key="1">
    <source>
        <dbReference type="EMBL" id="EFO18491.1"/>
    </source>
</evidence>
<dbReference type="AlphaFoldDB" id="A0A1S0TQN3"/>
<gene>
    <name evidence="1" type="ORF">LOAG_10002</name>
</gene>
<sequence length="60" mass="6544">MHGELNANDLTSAIKGILTKAKVDLGVQTSVLSSARKVGRVNTRGFERLPFSMNTENYCC</sequence>